<dbReference type="GO" id="GO:0004065">
    <property type="term" value="F:arylsulfatase activity"/>
    <property type="evidence" value="ECO:0007669"/>
    <property type="project" value="TreeGrafter"/>
</dbReference>
<dbReference type="PANTHER" id="PTHR42693">
    <property type="entry name" value="ARYLSULFATASE FAMILY MEMBER"/>
    <property type="match status" value="1"/>
</dbReference>
<feature type="chain" id="PRO_5028883708" evidence="7">
    <location>
        <begin position="21"/>
        <end position="459"/>
    </location>
</feature>
<dbReference type="InterPro" id="IPR017850">
    <property type="entry name" value="Alkaline_phosphatase_core_sf"/>
</dbReference>
<sequence length="459" mass="51373">MKKLNINIGICCLLAVVAQAKQPNVLFILADDLGIGGLHCYGPEYLETPNIDRLCGEGMKFTEGLAAYPTCRPSRAALLSGQYGPRTGIYRVKNSYGNEDKARLLIPENHQLAPEKATLGKVFKAAGYTTAMYGKWHVSNDKQVPLRENFGFDESFVSAGAHYKAKSNPPVDLPDGMMIEELYSGKAAAFMEKAVKADKPFFIYMPYFLVHGPEEATDEYINHFKKKLDKLGVEGSGGKKLETILAMTKMLDDFVGILLEKVEQLGIEEETIIVFTSDNGSYDRNLVGDYRGRKGDTYDGGMRVPYIFKWPGKIKAGSVCEERIIGVDVYPTLLGLSGIGKPAGYPLDGADLTPLLTGKAKALAPRKVYCYYPKYAQFNSKKARWTYSWRNVMYDGDYKLIEYPEYDEYELFNLTEDPKEEKDLATKNPEKRDALTVKLHRWLKEVGAEKPTLNPDCSL</sequence>
<accession>A0A6C2UCX6</accession>
<evidence type="ECO:0000256" key="4">
    <source>
        <dbReference type="ARBA" id="ARBA00022729"/>
    </source>
</evidence>
<feature type="domain" description="Sulfatase N-terminal" evidence="8">
    <location>
        <begin position="23"/>
        <end position="339"/>
    </location>
</feature>
<evidence type="ECO:0000256" key="2">
    <source>
        <dbReference type="ARBA" id="ARBA00008779"/>
    </source>
</evidence>
<keyword evidence="6" id="KW-0106">Calcium</keyword>
<evidence type="ECO:0000256" key="3">
    <source>
        <dbReference type="ARBA" id="ARBA00022723"/>
    </source>
</evidence>
<evidence type="ECO:0000259" key="8">
    <source>
        <dbReference type="Pfam" id="PF00884"/>
    </source>
</evidence>
<dbReference type="InterPro" id="IPR000917">
    <property type="entry name" value="Sulfatase_N"/>
</dbReference>
<gene>
    <name evidence="9" type="primary">atsA_6</name>
    <name evidence="9" type="ORF">SCARR_00088</name>
</gene>
<keyword evidence="3" id="KW-0479">Metal-binding</keyword>
<dbReference type="Pfam" id="PF00884">
    <property type="entry name" value="Sulfatase"/>
    <property type="match status" value="1"/>
</dbReference>
<dbReference type="EMBL" id="CAAHFH010000001">
    <property type="protein sequence ID" value="VGO18038.1"/>
    <property type="molecule type" value="Genomic_DNA"/>
</dbReference>
<dbReference type="Gene3D" id="3.40.720.10">
    <property type="entry name" value="Alkaline Phosphatase, subunit A"/>
    <property type="match status" value="1"/>
</dbReference>
<evidence type="ECO:0000256" key="5">
    <source>
        <dbReference type="ARBA" id="ARBA00022801"/>
    </source>
</evidence>
<protein>
    <submittedName>
        <fullName evidence="9">Arylsulfatase</fullName>
    </submittedName>
</protein>
<keyword evidence="4 7" id="KW-0732">Signal</keyword>
<evidence type="ECO:0000256" key="7">
    <source>
        <dbReference type="SAM" id="SignalP"/>
    </source>
</evidence>
<reference evidence="9 10" key="1">
    <citation type="submission" date="2019-04" db="EMBL/GenBank/DDBJ databases">
        <authorList>
            <person name="Van Vliet M D."/>
        </authorList>
    </citation>
    <scope>NUCLEOTIDE SEQUENCE [LARGE SCALE GENOMIC DNA]</scope>
    <source>
        <strain evidence="9 10">F21</strain>
    </source>
</reference>
<feature type="signal peptide" evidence="7">
    <location>
        <begin position="1"/>
        <end position="20"/>
    </location>
</feature>
<dbReference type="RefSeq" id="WP_136059576.1">
    <property type="nucleotide sequence ID" value="NZ_CAAHFH010000001.1"/>
</dbReference>
<comment type="cofactor">
    <cofactor evidence="1">
        <name>Ca(2+)</name>
        <dbReference type="ChEBI" id="CHEBI:29108"/>
    </cofactor>
</comment>
<dbReference type="GO" id="GO:0046872">
    <property type="term" value="F:metal ion binding"/>
    <property type="evidence" value="ECO:0007669"/>
    <property type="project" value="UniProtKB-KW"/>
</dbReference>
<evidence type="ECO:0000313" key="9">
    <source>
        <dbReference type="EMBL" id="VGO18038.1"/>
    </source>
</evidence>
<keyword evidence="5" id="KW-0378">Hydrolase</keyword>
<dbReference type="InterPro" id="IPR050738">
    <property type="entry name" value="Sulfatase"/>
</dbReference>
<dbReference type="AlphaFoldDB" id="A0A6C2UCX6"/>
<evidence type="ECO:0000256" key="6">
    <source>
        <dbReference type="ARBA" id="ARBA00022837"/>
    </source>
</evidence>
<dbReference type="CDD" id="cd16144">
    <property type="entry name" value="ARS_like"/>
    <property type="match status" value="1"/>
</dbReference>
<dbReference type="Gene3D" id="3.30.1120.10">
    <property type="match status" value="1"/>
</dbReference>
<evidence type="ECO:0000256" key="1">
    <source>
        <dbReference type="ARBA" id="ARBA00001913"/>
    </source>
</evidence>
<evidence type="ECO:0000313" key="10">
    <source>
        <dbReference type="Proteomes" id="UP000346198"/>
    </source>
</evidence>
<comment type="similarity">
    <text evidence="2">Belongs to the sulfatase family.</text>
</comment>
<dbReference type="SUPFAM" id="SSF53649">
    <property type="entry name" value="Alkaline phosphatase-like"/>
    <property type="match status" value="1"/>
</dbReference>
<dbReference type="PANTHER" id="PTHR42693:SF42">
    <property type="entry name" value="ARYLSULFATASE G"/>
    <property type="match status" value="1"/>
</dbReference>
<dbReference type="Proteomes" id="UP000346198">
    <property type="component" value="Unassembled WGS sequence"/>
</dbReference>
<name>A0A6C2UCX6_9BACT</name>
<keyword evidence="10" id="KW-1185">Reference proteome</keyword>
<proteinExistence type="inferred from homology"/>
<organism evidence="9 10">
    <name type="scientific">Pontiella sulfatireligans</name>
    <dbReference type="NCBI Taxonomy" id="2750658"/>
    <lineage>
        <taxon>Bacteria</taxon>
        <taxon>Pseudomonadati</taxon>
        <taxon>Kiritimatiellota</taxon>
        <taxon>Kiritimatiellia</taxon>
        <taxon>Kiritimatiellales</taxon>
        <taxon>Pontiellaceae</taxon>
        <taxon>Pontiella</taxon>
    </lineage>
</organism>